<accession>A0A0C3DXC2</accession>
<name>A0A0C3DXC2_9AGAM</name>
<reference evidence="3 4" key="1">
    <citation type="submission" date="2014-04" db="EMBL/GenBank/DDBJ databases">
        <authorList>
            <consortium name="DOE Joint Genome Institute"/>
            <person name="Kuo A."/>
            <person name="Kohler A."/>
            <person name="Nagy L.G."/>
            <person name="Floudas D."/>
            <person name="Copeland A."/>
            <person name="Barry K.W."/>
            <person name="Cichocki N."/>
            <person name="Veneault-Fourrey C."/>
            <person name="LaButti K."/>
            <person name="Lindquist E.A."/>
            <person name="Lipzen A."/>
            <person name="Lundell T."/>
            <person name="Morin E."/>
            <person name="Murat C."/>
            <person name="Sun H."/>
            <person name="Tunlid A."/>
            <person name="Henrissat B."/>
            <person name="Grigoriev I.V."/>
            <person name="Hibbett D.S."/>
            <person name="Martin F."/>
            <person name="Nordberg H.P."/>
            <person name="Cantor M.N."/>
            <person name="Hua S.X."/>
        </authorList>
    </citation>
    <scope>NUCLEOTIDE SEQUENCE [LARGE SCALE GENOMIC DNA]</scope>
    <source>
        <strain evidence="3 4">Foug A</strain>
    </source>
</reference>
<evidence type="ECO:0008006" key="5">
    <source>
        <dbReference type="Google" id="ProtNLM"/>
    </source>
</evidence>
<feature type="compositionally biased region" description="Basic and acidic residues" evidence="1">
    <location>
        <begin position="118"/>
        <end position="127"/>
    </location>
</feature>
<organism evidence="3 4">
    <name type="scientific">Scleroderma citrinum Foug A</name>
    <dbReference type="NCBI Taxonomy" id="1036808"/>
    <lineage>
        <taxon>Eukaryota</taxon>
        <taxon>Fungi</taxon>
        <taxon>Dikarya</taxon>
        <taxon>Basidiomycota</taxon>
        <taxon>Agaricomycotina</taxon>
        <taxon>Agaricomycetes</taxon>
        <taxon>Agaricomycetidae</taxon>
        <taxon>Boletales</taxon>
        <taxon>Sclerodermatineae</taxon>
        <taxon>Sclerodermataceae</taxon>
        <taxon>Scleroderma</taxon>
    </lineage>
</organism>
<evidence type="ECO:0000256" key="1">
    <source>
        <dbReference type="SAM" id="MobiDB-lite"/>
    </source>
</evidence>
<proteinExistence type="predicted"/>
<gene>
    <name evidence="3" type="ORF">SCLCIDRAFT_1212304</name>
</gene>
<dbReference type="HOGENOM" id="CLU_159493_0_0_1"/>
<dbReference type="OrthoDB" id="2662586at2759"/>
<evidence type="ECO:0000313" key="3">
    <source>
        <dbReference type="EMBL" id="KIM65190.1"/>
    </source>
</evidence>
<evidence type="ECO:0000313" key="4">
    <source>
        <dbReference type="Proteomes" id="UP000053989"/>
    </source>
</evidence>
<dbReference type="EMBL" id="KN822023">
    <property type="protein sequence ID" value="KIM65190.1"/>
    <property type="molecule type" value="Genomic_DNA"/>
</dbReference>
<protein>
    <recommendedName>
        <fullName evidence="5">Hydrophobin</fullName>
    </recommendedName>
</protein>
<reference evidence="4" key="2">
    <citation type="submission" date="2015-01" db="EMBL/GenBank/DDBJ databases">
        <title>Evolutionary Origins and Diversification of the Mycorrhizal Mutualists.</title>
        <authorList>
            <consortium name="DOE Joint Genome Institute"/>
            <consortium name="Mycorrhizal Genomics Consortium"/>
            <person name="Kohler A."/>
            <person name="Kuo A."/>
            <person name="Nagy L.G."/>
            <person name="Floudas D."/>
            <person name="Copeland A."/>
            <person name="Barry K.W."/>
            <person name="Cichocki N."/>
            <person name="Veneault-Fourrey C."/>
            <person name="LaButti K."/>
            <person name="Lindquist E.A."/>
            <person name="Lipzen A."/>
            <person name="Lundell T."/>
            <person name="Morin E."/>
            <person name="Murat C."/>
            <person name="Riley R."/>
            <person name="Ohm R."/>
            <person name="Sun H."/>
            <person name="Tunlid A."/>
            <person name="Henrissat B."/>
            <person name="Grigoriev I.V."/>
            <person name="Hibbett D.S."/>
            <person name="Martin F."/>
        </authorList>
    </citation>
    <scope>NUCLEOTIDE SEQUENCE [LARGE SCALE GENOMIC DNA]</scope>
    <source>
        <strain evidence="4">Foug A</strain>
    </source>
</reference>
<dbReference type="InParanoid" id="A0A0C3DXC2"/>
<feature type="signal peptide" evidence="2">
    <location>
        <begin position="1"/>
        <end position="21"/>
    </location>
</feature>
<keyword evidence="4" id="KW-1185">Reference proteome</keyword>
<sequence length="134" mass="14277">MFNTVILSAAAASLFAACASAICPGYDYGIAQANTGVYQVFDDSCNVIQEVNSQSPCNGGVLDCTSAPNFTGLHLNGVKYDCSPDGNADSCNGHAIQVCCLNKKPQDQKPQDGQKSQDGQKPKDVKKPNRRRNF</sequence>
<dbReference type="Proteomes" id="UP000053989">
    <property type="component" value="Unassembled WGS sequence"/>
</dbReference>
<keyword evidence="2" id="KW-0732">Signal</keyword>
<evidence type="ECO:0000256" key="2">
    <source>
        <dbReference type="SAM" id="SignalP"/>
    </source>
</evidence>
<feature type="chain" id="PRO_5002176900" description="Hydrophobin" evidence="2">
    <location>
        <begin position="22"/>
        <end position="134"/>
    </location>
</feature>
<dbReference type="AlphaFoldDB" id="A0A0C3DXC2"/>
<feature type="region of interest" description="Disordered" evidence="1">
    <location>
        <begin position="104"/>
        <end position="134"/>
    </location>
</feature>